<dbReference type="KEGG" id="pdx:Psed_3502"/>
<protein>
    <recommendedName>
        <fullName evidence="3">Peptide chain release factor subunit 1</fullName>
    </recommendedName>
</protein>
<reference evidence="1 2" key="1">
    <citation type="journal article" date="2011" name="J. Bacteriol.">
        <title>Genome sequence of the 1,4-dioxane-degrading Pseudonocardia dioxanivorans strain CB1190.</title>
        <authorList>
            <person name="Sales C.M."/>
            <person name="Mahendra S."/>
            <person name="Grostern A."/>
            <person name="Parales R.E."/>
            <person name="Goodwin L.A."/>
            <person name="Woyke T."/>
            <person name="Nolan M."/>
            <person name="Lapidus A."/>
            <person name="Chertkov O."/>
            <person name="Ovchinnikova G."/>
            <person name="Sczyrba A."/>
            <person name="Alvarez-Cohen L."/>
        </authorList>
    </citation>
    <scope>NUCLEOTIDE SEQUENCE [LARGE SCALE GENOMIC DNA]</scope>
    <source>
        <strain evidence="2">ATCC 55486 / DSM 44775 / JCM 13855 / CB1190</strain>
    </source>
</reference>
<dbReference type="Gene3D" id="3.30.1330.30">
    <property type="match status" value="1"/>
</dbReference>
<name>F4CZE9_PSEUX</name>
<proteinExistence type="predicted"/>
<dbReference type="Gene3D" id="3.30.420.60">
    <property type="entry name" value="eRF1 domain 2"/>
    <property type="match status" value="1"/>
</dbReference>
<dbReference type="InterPro" id="IPR029064">
    <property type="entry name" value="Ribosomal_eL30-like_sf"/>
</dbReference>
<dbReference type="STRING" id="675635.Psed_3502"/>
<dbReference type="InterPro" id="IPR041202">
    <property type="entry name" value="BaeRF_family10"/>
</dbReference>
<dbReference type="Pfam" id="PF18854">
    <property type="entry name" value="baeRF_family10"/>
    <property type="match status" value="1"/>
</dbReference>
<evidence type="ECO:0008006" key="3">
    <source>
        <dbReference type="Google" id="ProtNLM"/>
    </source>
</evidence>
<evidence type="ECO:0000313" key="2">
    <source>
        <dbReference type="Proteomes" id="UP000007809"/>
    </source>
</evidence>
<evidence type="ECO:0000313" key="1">
    <source>
        <dbReference type="EMBL" id="AEA25680.1"/>
    </source>
</evidence>
<dbReference type="AlphaFoldDB" id="F4CZE9"/>
<sequence>MLEVETVDRILRLRGDGLPVLSLYVRVDPADRRAFPSRVDEQLHEVRLLAKDTALDRDARLSLRGDIERVEEAVQEERLHPRAVAFFSCSGRGVFEDVELPRPVRDRQVVDETTWVRPLLAVLDEYHRCRVVVADRGRARFFDLYQNEMVECPGRLRDRTLRKPDYAAGMREHTVHNKAELLAKRHYRAVAERLDEEARRHEFDIIAFGGHDHEIPELLDHLPAAVRERVAGTFSVHPGEQDLGRIHRLADQVVERYERAEEQRLVTETLERCSSGGLAVVGLTECLWAGTTAAVNQLLVQDEAVLPGAVCDHDGYLGVEEDRCPVCGRELRRTPDVVDELVQAVIDQGGSVEHVAAETPLRVQVTAATLRFRPPPHPAV</sequence>
<gene>
    <name evidence="1" type="ordered locus">Psed_3502</name>
</gene>
<keyword evidence="2" id="KW-1185">Reference proteome</keyword>
<dbReference type="SUPFAM" id="SSF55315">
    <property type="entry name" value="L30e-like"/>
    <property type="match status" value="1"/>
</dbReference>
<dbReference type="InterPro" id="IPR042226">
    <property type="entry name" value="eFR1_2_sf"/>
</dbReference>
<dbReference type="eggNOG" id="COG1503">
    <property type="taxonomic scope" value="Bacteria"/>
</dbReference>
<dbReference type="Proteomes" id="UP000007809">
    <property type="component" value="Chromosome"/>
</dbReference>
<dbReference type="RefSeq" id="WP_013675599.1">
    <property type="nucleotide sequence ID" value="NC_015312.1"/>
</dbReference>
<dbReference type="OrthoDB" id="3804586at2"/>
<organism evidence="1 2">
    <name type="scientific">Pseudonocardia dioxanivorans (strain ATCC 55486 / DSM 44775 / JCM 13855 / CB1190)</name>
    <dbReference type="NCBI Taxonomy" id="675635"/>
    <lineage>
        <taxon>Bacteria</taxon>
        <taxon>Bacillati</taxon>
        <taxon>Actinomycetota</taxon>
        <taxon>Actinomycetes</taxon>
        <taxon>Pseudonocardiales</taxon>
        <taxon>Pseudonocardiaceae</taxon>
        <taxon>Pseudonocardia</taxon>
    </lineage>
</organism>
<accession>F4CZE9</accession>
<dbReference type="HOGENOM" id="CLU_061559_0_0_11"/>
<dbReference type="EMBL" id="CP002593">
    <property type="protein sequence ID" value="AEA25680.1"/>
    <property type="molecule type" value="Genomic_DNA"/>
</dbReference>